<comment type="caution">
    <text evidence="1">The sequence shown here is derived from an EMBL/GenBank/DDBJ whole genome shotgun (WGS) entry which is preliminary data.</text>
</comment>
<gene>
    <name evidence="1" type="ORF">HNQ80_005020</name>
</gene>
<organism evidence="1 2">
    <name type="scientific">Anaerosolibacter carboniphilus</name>
    <dbReference type="NCBI Taxonomy" id="1417629"/>
    <lineage>
        <taxon>Bacteria</taxon>
        <taxon>Bacillati</taxon>
        <taxon>Bacillota</taxon>
        <taxon>Clostridia</taxon>
        <taxon>Peptostreptococcales</taxon>
        <taxon>Thermotaleaceae</taxon>
        <taxon>Anaerosolibacter</taxon>
    </lineage>
</organism>
<dbReference type="Pfam" id="PF11167">
    <property type="entry name" value="DUF2953"/>
    <property type="match status" value="1"/>
</dbReference>
<reference evidence="1 2" key="1">
    <citation type="submission" date="2020-08" db="EMBL/GenBank/DDBJ databases">
        <title>Genomic Encyclopedia of Type Strains, Phase IV (KMG-IV): sequencing the most valuable type-strain genomes for metagenomic binning, comparative biology and taxonomic classification.</title>
        <authorList>
            <person name="Goeker M."/>
        </authorList>
    </citation>
    <scope>NUCLEOTIDE SEQUENCE [LARGE SCALE GENOMIC DNA]</scope>
    <source>
        <strain evidence="1 2">DSM 103526</strain>
    </source>
</reference>
<dbReference type="AlphaFoldDB" id="A0A841L9C1"/>
<protein>
    <recommendedName>
        <fullName evidence="3">DUF2953 domain-containing protein</fullName>
    </recommendedName>
</protein>
<proteinExistence type="predicted"/>
<dbReference type="InterPro" id="IPR021338">
    <property type="entry name" value="DUF2953"/>
</dbReference>
<keyword evidence="2" id="KW-1185">Reference proteome</keyword>
<evidence type="ECO:0000313" key="1">
    <source>
        <dbReference type="EMBL" id="MBB6218845.1"/>
    </source>
</evidence>
<evidence type="ECO:0008006" key="3">
    <source>
        <dbReference type="Google" id="ProtNLM"/>
    </source>
</evidence>
<dbReference type="RefSeq" id="WP_184313693.1">
    <property type="nucleotide sequence ID" value="NZ_JACHEN010000051.1"/>
</dbReference>
<dbReference type="EMBL" id="JACHEN010000051">
    <property type="protein sequence ID" value="MBB6218845.1"/>
    <property type="molecule type" value="Genomic_DNA"/>
</dbReference>
<accession>A0A841L9C1</accession>
<sequence length="226" mass="26182">MIWISILSTLFITLLVLLSIVCCIPFEYALSGQKYETYFLEGKISWIFGGLKAGIVMKSYKKMAFSLKLLNFDMLSQYAEKKKEKVAQEKDKAIQKEKKRKNSKLNIREFLNKELLEVIFRFAAEIFNHLKPRTLLMQGSIGFDDPYYTGIFWGGLNILYPLLKDFDIQVVPIFHEEKLEGHFAIRGRIIIGVLILLAIKLLLSKPGRNVILHLMKSKKEEKAYVI</sequence>
<name>A0A841L9C1_9FIRM</name>
<dbReference type="Proteomes" id="UP000579281">
    <property type="component" value="Unassembled WGS sequence"/>
</dbReference>
<evidence type="ECO:0000313" key="2">
    <source>
        <dbReference type="Proteomes" id="UP000579281"/>
    </source>
</evidence>